<dbReference type="AlphaFoldDB" id="A0AAW9QVH3"/>
<dbReference type="InterPro" id="IPR003675">
    <property type="entry name" value="Rce1/LyrA-like_dom"/>
</dbReference>
<feature type="domain" description="CAAX prenyl protease 2/Lysostaphin resistance protein A-like" evidence="3">
    <location>
        <begin position="420"/>
        <end position="506"/>
    </location>
</feature>
<feature type="transmembrane region" description="Helical" evidence="2">
    <location>
        <begin position="374"/>
        <end position="398"/>
    </location>
</feature>
<dbReference type="Proteomes" id="UP001328733">
    <property type="component" value="Unassembled WGS sequence"/>
</dbReference>
<evidence type="ECO:0000256" key="1">
    <source>
        <dbReference type="SAM" id="Coils"/>
    </source>
</evidence>
<dbReference type="PANTHER" id="PTHR43592">
    <property type="entry name" value="CAAX AMINO TERMINAL PROTEASE"/>
    <property type="match status" value="1"/>
</dbReference>
<dbReference type="PANTHER" id="PTHR43592:SF15">
    <property type="entry name" value="CAAX AMINO TERMINAL PROTEASE FAMILY PROTEIN"/>
    <property type="match status" value="1"/>
</dbReference>
<name>A0AAW9QVH3_9CHRO</name>
<dbReference type="EMBL" id="JBAFSM010000046">
    <property type="protein sequence ID" value="MEG3439345.1"/>
    <property type="molecule type" value="Genomic_DNA"/>
</dbReference>
<reference evidence="4 5" key="1">
    <citation type="submission" date="2024-01" db="EMBL/GenBank/DDBJ databases">
        <title>Genomic insights into the taxonomy and metabolism of the cyanobacterium Pannus brasiliensis CCIBt3594.</title>
        <authorList>
            <person name="Machado M."/>
            <person name="Botero N.B."/>
            <person name="Andreote A.P.D."/>
            <person name="Feitosa A.M.T."/>
            <person name="Popin R."/>
            <person name="Sivonen K."/>
            <person name="Fiore M.F."/>
        </authorList>
    </citation>
    <scope>NUCLEOTIDE SEQUENCE [LARGE SCALE GENOMIC DNA]</scope>
    <source>
        <strain evidence="4 5">CCIBt3594</strain>
    </source>
</reference>
<keyword evidence="1" id="KW-0175">Coiled coil</keyword>
<protein>
    <submittedName>
        <fullName evidence="4">Type II CAAX endopeptidase family protein</fullName>
    </submittedName>
</protein>
<feature type="transmembrane region" description="Helical" evidence="2">
    <location>
        <begin position="498"/>
        <end position="516"/>
    </location>
</feature>
<dbReference type="Pfam" id="PF02517">
    <property type="entry name" value="Rce1-like"/>
    <property type="match status" value="1"/>
</dbReference>
<keyword evidence="2" id="KW-0812">Transmembrane</keyword>
<evidence type="ECO:0000313" key="5">
    <source>
        <dbReference type="Proteomes" id="UP001328733"/>
    </source>
</evidence>
<feature type="transmembrane region" description="Helical" evidence="2">
    <location>
        <begin position="288"/>
        <end position="311"/>
    </location>
</feature>
<dbReference type="GO" id="GO:0004175">
    <property type="term" value="F:endopeptidase activity"/>
    <property type="evidence" value="ECO:0007669"/>
    <property type="project" value="UniProtKB-ARBA"/>
</dbReference>
<comment type="caution">
    <text evidence="4">The sequence shown here is derived from an EMBL/GenBank/DDBJ whole genome shotgun (WGS) entry which is preliminary data.</text>
</comment>
<organism evidence="4 5">
    <name type="scientific">Pannus brasiliensis CCIBt3594</name>
    <dbReference type="NCBI Taxonomy" id="1427578"/>
    <lineage>
        <taxon>Bacteria</taxon>
        <taxon>Bacillati</taxon>
        <taxon>Cyanobacteriota</taxon>
        <taxon>Cyanophyceae</taxon>
        <taxon>Oscillatoriophycideae</taxon>
        <taxon>Chroococcales</taxon>
        <taxon>Microcystaceae</taxon>
        <taxon>Pannus</taxon>
    </lineage>
</organism>
<keyword evidence="2" id="KW-1133">Transmembrane helix</keyword>
<sequence length="520" mass="58054">MSFNFREKLQSPAIKQAIVVLVTIVALFPAVTSLILSVNQPQVQSNLQLYQIDLNLQASETPATLDGGDPDDFRSLQASLLGEDPLATAEKQYETTLATARKSLEKLQKTENRRSIVRRRGDPLYDQINFVQEVELKLGTIEAELGKTEEAEKIWRKIIDNADKELYKPSTVKSALLLEGLYDDPPRVLPNAAKRIERNFRGWFRDTALERLYSSENRPEALEALRQERGERAIKALQTLLLISLLPILCALVGIALLIALLVQFFLRKDRSLLYLGENQAWETPWDAYTIWLVLVVGFFFAGQIVLPVLFGGLWALLSIDAGSFSLSYKAIYIVISYLALTIAGLSVLYLALAPFRPLPNGWFRFRWWGRWPLWGIGGYFVALPLVIVVSLINQRLWQGQGGSNPLLTLALESRDTVALVCFAFTATIAAPFFEEILFRGFLLPSLTRYFPVWGAIGLSSLVFALAHQSLSEVLPLTVLGCVLGFVYTRSKNLLSSMLIHGLWNGGTLLSLYLLGSSAG</sequence>
<dbReference type="RefSeq" id="WP_332866831.1">
    <property type="nucleotide sequence ID" value="NZ_JBAFSM010000046.1"/>
</dbReference>
<feature type="transmembrane region" description="Helical" evidence="2">
    <location>
        <begin position="240"/>
        <end position="267"/>
    </location>
</feature>
<evidence type="ECO:0000256" key="2">
    <source>
        <dbReference type="SAM" id="Phobius"/>
    </source>
</evidence>
<keyword evidence="2" id="KW-0472">Membrane</keyword>
<feature type="transmembrane region" description="Helical" evidence="2">
    <location>
        <begin position="331"/>
        <end position="353"/>
    </location>
</feature>
<evidence type="ECO:0000259" key="3">
    <source>
        <dbReference type="Pfam" id="PF02517"/>
    </source>
</evidence>
<proteinExistence type="predicted"/>
<accession>A0AAW9QVH3</accession>
<keyword evidence="5" id="KW-1185">Reference proteome</keyword>
<feature type="transmembrane region" description="Helical" evidence="2">
    <location>
        <begin position="418"/>
        <end position="438"/>
    </location>
</feature>
<feature type="coiled-coil region" evidence="1">
    <location>
        <begin position="90"/>
        <end position="151"/>
    </location>
</feature>
<feature type="transmembrane region" description="Helical" evidence="2">
    <location>
        <begin position="474"/>
        <end position="491"/>
    </location>
</feature>
<evidence type="ECO:0000313" key="4">
    <source>
        <dbReference type="EMBL" id="MEG3439345.1"/>
    </source>
</evidence>
<gene>
    <name evidence="4" type="ORF">V0288_19620</name>
</gene>
<dbReference type="GO" id="GO:0080120">
    <property type="term" value="P:CAAX-box protein maturation"/>
    <property type="evidence" value="ECO:0007669"/>
    <property type="project" value="UniProtKB-ARBA"/>
</dbReference>